<name>A0A6G4X863_9ACTN</name>
<dbReference type="AlphaFoldDB" id="A0A6G4X863"/>
<proteinExistence type="predicted"/>
<dbReference type="GO" id="GO:0016705">
    <property type="term" value="F:oxidoreductase activity, acting on paired donors, with incorporation or reduction of molecular oxygen"/>
    <property type="evidence" value="ECO:0007669"/>
    <property type="project" value="InterPro"/>
</dbReference>
<dbReference type="Gene3D" id="3.20.20.30">
    <property type="entry name" value="Luciferase-like domain"/>
    <property type="match status" value="1"/>
</dbReference>
<feature type="domain" description="Luciferase-like" evidence="1">
    <location>
        <begin position="2"/>
        <end position="79"/>
    </location>
</feature>
<dbReference type="Pfam" id="PF00296">
    <property type="entry name" value="Bac_luciferase"/>
    <property type="match status" value="1"/>
</dbReference>
<feature type="non-terminal residue" evidence="2">
    <location>
        <position position="79"/>
    </location>
</feature>
<comment type="caution">
    <text evidence="2">The sequence shown here is derived from an EMBL/GenBank/DDBJ whole genome shotgun (WGS) entry which is preliminary data.</text>
</comment>
<dbReference type="EMBL" id="JAAKZZ010000696">
    <property type="protein sequence ID" value="NGO73332.1"/>
    <property type="molecule type" value="Genomic_DNA"/>
</dbReference>
<dbReference type="SUPFAM" id="SSF51679">
    <property type="entry name" value="Bacterial luciferase-like"/>
    <property type="match status" value="1"/>
</dbReference>
<evidence type="ECO:0000313" key="3">
    <source>
        <dbReference type="Proteomes" id="UP000477722"/>
    </source>
</evidence>
<evidence type="ECO:0000259" key="1">
    <source>
        <dbReference type="Pfam" id="PF00296"/>
    </source>
</evidence>
<evidence type="ECO:0000313" key="2">
    <source>
        <dbReference type="EMBL" id="NGO73332.1"/>
    </source>
</evidence>
<accession>A0A6G4X863</accession>
<gene>
    <name evidence="2" type="ORF">G5C65_34380</name>
</gene>
<dbReference type="InterPro" id="IPR036661">
    <property type="entry name" value="Luciferase-like_sf"/>
</dbReference>
<dbReference type="InterPro" id="IPR011251">
    <property type="entry name" value="Luciferase-like_dom"/>
</dbReference>
<organism evidence="2 3">
    <name type="scientific">Streptomyces boncukensis</name>
    <dbReference type="NCBI Taxonomy" id="2711219"/>
    <lineage>
        <taxon>Bacteria</taxon>
        <taxon>Bacillati</taxon>
        <taxon>Actinomycetota</taxon>
        <taxon>Actinomycetes</taxon>
        <taxon>Kitasatosporales</taxon>
        <taxon>Streptomycetaceae</taxon>
        <taxon>Streptomyces</taxon>
    </lineage>
</organism>
<sequence length="79" mass="7840">MVEAVHDIAARGFAQAWLNQGPTGHDPLPVLAAAGAVGPPGFELGTAIVPTPPRHPVSLAATALTVQSLTGGRLVLGVG</sequence>
<keyword evidence="3" id="KW-1185">Reference proteome</keyword>
<reference evidence="2 3" key="1">
    <citation type="submission" date="2020-02" db="EMBL/GenBank/DDBJ databases">
        <title>Whole-genome analyses of novel actinobacteria.</title>
        <authorList>
            <person name="Sahin N."/>
            <person name="Tatar D."/>
        </authorList>
    </citation>
    <scope>NUCLEOTIDE SEQUENCE [LARGE SCALE GENOMIC DNA]</scope>
    <source>
        <strain evidence="2 3">SB3404</strain>
    </source>
</reference>
<protein>
    <submittedName>
        <fullName evidence="2">LLM class flavin-dependent oxidoreductase</fullName>
    </submittedName>
</protein>
<dbReference type="Proteomes" id="UP000477722">
    <property type="component" value="Unassembled WGS sequence"/>
</dbReference>